<reference evidence="3" key="2">
    <citation type="submission" date="2023-03" db="EMBL/GenBank/DDBJ databases">
        <authorList>
            <consortium name="Wellcome Sanger Institute Data Sharing"/>
        </authorList>
    </citation>
    <scope>NUCLEOTIDE SEQUENCE [LARGE SCALE GENOMIC DNA]</scope>
</reference>
<gene>
    <name evidence="2" type="primary">HHLA1</name>
</gene>
<sequence>FPEIPAEHIDPAAIDLTPLVNTLINSSHSGSRQLFSLLSVTSYSSLALHKLTLLVYNISSVGSIESSVFRRRFCYCVTNETNDLTDFTAILLDVMGNSTSYLHELFKSSSILSVSQRNNSDCIYICVMAGKMGMCRPPLPMMAASCFHSCGDRKSSLFLSLGLSASPTAVDEAAASTAKVTTAQPLATAPQPTTVKPQSYTTAETPETIQQPMAPSMTARAVTTQRGTTPTVASSQSGTIVEKTTLAPITTLKRQTTTTAAPTAAAPTTAAPRLPTTPGRASTFSPAVSLIRTPPSTSTAAPHTTSTVHSTRLPPVRASAGPTVPRRTTGPLVRGTTTPSKPTEKPGKRFSVPGAATTVGAHKLQPCVLELCKFFSQCLCRPFSHKTRMKRSANSPCCLQTAPLQTAV</sequence>
<dbReference type="Ensembl" id="ENSACLT00000070980.1">
    <property type="protein sequence ID" value="ENSACLP00000052030.1"/>
    <property type="gene ID" value="ENSACLG00000023770.2"/>
</dbReference>
<dbReference type="PANTHER" id="PTHR15299">
    <property type="entry name" value="HERV-H LTR-ASSOCIATING PROTEIN 1"/>
    <property type="match status" value="1"/>
</dbReference>
<feature type="region of interest" description="Disordered" evidence="1">
    <location>
        <begin position="255"/>
        <end position="351"/>
    </location>
</feature>
<evidence type="ECO:0000313" key="2">
    <source>
        <dbReference type="Ensembl" id="ENSACLP00000052030.1"/>
    </source>
</evidence>
<dbReference type="InterPro" id="IPR037643">
    <property type="entry name" value="HHLA1"/>
</dbReference>
<keyword evidence="3" id="KW-1185">Reference proteome</keyword>
<evidence type="ECO:0000256" key="1">
    <source>
        <dbReference type="SAM" id="MobiDB-lite"/>
    </source>
</evidence>
<reference evidence="2" key="4">
    <citation type="submission" date="2025-09" db="UniProtKB">
        <authorList>
            <consortium name="Ensembl"/>
        </authorList>
    </citation>
    <scope>IDENTIFICATION</scope>
</reference>
<feature type="compositionally biased region" description="Low complexity" evidence="1">
    <location>
        <begin position="293"/>
        <end position="311"/>
    </location>
</feature>
<feature type="compositionally biased region" description="Low complexity" evidence="1">
    <location>
        <begin position="256"/>
        <end position="278"/>
    </location>
</feature>
<dbReference type="GeneTree" id="ENSGT00530000064699"/>
<organism evidence="2 3">
    <name type="scientific">Astatotilapia calliptera</name>
    <name type="common">Eastern happy</name>
    <name type="synonym">Chromis callipterus</name>
    <dbReference type="NCBI Taxonomy" id="8154"/>
    <lineage>
        <taxon>Eukaryota</taxon>
        <taxon>Metazoa</taxon>
        <taxon>Chordata</taxon>
        <taxon>Craniata</taxon>
        <taxon>Vertebrata</taxon>
        <taxon>Euteleostomi</taxon>
        <taxon>Actinopterygii</taxon>
        <taxon>Neopterygii</taxon>
        <taxon>Teleostei</taxon>
        <taxon>Neoteleostei</taxon>
        <taxon>Acanthomorphata</taxon>
        <taxon>Ovalentaria</taxon>
        <taxon>Cichlomorphae</taxon>
        <taxon>Cichliformes</taxon>
        <taxon>Cichlidae</taxon>
        <taxon>African cichlids</taxon>
        <taxon>Pseudocrenilabrinae</taxon>
        <taxon>Haplochromini</taxon>
        <taxon>Astatotilapia</taxon>
    </lineage>
</organism>
<accession>A0AAX7T6Z7</accession>
<evidence type="ECO:0008006" key="4">
    <source>
        <dbReference type="Google" id="ProtNLM"/>
    </source>
</evidence>
<dbReference type="AlphaFoldDB" id="A0AAX7T6Z7"/>
<protein>
    <recommendedName>
        <fullName evidence="4">HERV-H LTR-associating 1</fullName>
    </recommendedName>
</protein>
<reference evidence="2" key="3">
    <citation type="submission" date="2025-08" db="UniProtKB">
        <authorList>
            <consortium name="Ensembl"/>
        </authorList>
    </citation>
    <scope>IDENTIFICATION</scope>
</reference>
<reference evidence="2 3" key="1">
    <citation type="submission" date="2018-05" db="EMBL/GenBank/DDBJ databases">
        <authorList>
            <person name="Datahose"/>
        </authorList>
    </citation>
    <scope>NUCLEOTIDE SEQUENCE</scope>
</reference>
<dbReference type="PANTHER" id="PTHR15299:SF3">
    <property type="entry name" value="HERV-H LTR-ASSOCIATING PROTEIN 1"/>
    <property type="match status" value="1"/>
</dbReference>
<proteinExistence type="predicted"/>
<dbReference type="Proteomes" id="UP000265100">
    <property type="component" value="Chromosome 18"/>
</dbReference>
<evidence type="ECO:0000313" key="3">
    <source>
        <dbReference type="Proteomes" id="UP000265100"/>
    </source>
</evidence>
<name>A0AAX7T6Z7_ASTCA</name>